<dbReference type="AlphaFoldDB" id="A0A2H1E9J6"/>
<sequence>MLNVIVSYIARYIELNKEEIEVIKDLIRIEVFKKGTLLLKKGEVAESYYFNVKGCIRLYYMVNGEEKTTFFYTENQFVSSIKSFTRQVPSNHFFECEEDCILGVLSYEAEKKLLRKFPKFEQLYKVILEEQLSHYQEVLSSFITTKPEERYKSFLKSHPALVQRIPQYKLASYLGIAPESLSRIKRRIAEQNSSKDV</sequence>
<dbReference type="InterPro" id="IPR014710">
    <property type="entry name" value="RmlC-like_jellyroll"/>
</dbReference>
<gene>
    <name evidence="2" type="ORF">MARIT_1295</name>
</gene>
<dbReference type="EMBL" id="LT634361">
    <property type="protein sequence ID" value="SFZ81804.1"/>
    <property type="molecule type" value="Genomic_DNA"/>
</dbReference>
<proteinExistence type="predicted"/>
<dbReference type="RefSeq" id="WP_100211067.1">
    <property type="nucleotide sequence ID" value="NZ_CP138495.1"/>
</dbReference>
<dbReference type="SUPFAM" id="SSF51206">
    <property type="entry name" value="cAMP-binding domain-like"/>
    <property type="match status" value="1"/>
</dbReference>
<feature type="domain" description="Cyclic nucleotide-binding" evidence="1">
    <location>
        <begin position="11"/>
        <end position="114"/>
    </location>
</feature>
<dbReference type="PROSITE" id="PS50042">
    <property type="entry name" value="CNMP_BINDING_3"/>
    <property type="match status" value="1"/>
</dbReference>
<organism evidence="2 3">
    <name type="scientific">Tenacibaculum maritimum NCIMB 2154</name>
    <dbReference type="NCBI Taxonomy" id="1349785"/>
    <lineage>
        <taxon>Bacteria</taxon>
        <taxon>Pseudomonadati</taxon>
        <taxon>Bacteroidota</taxon>
        <taxon>Flavobacteriia</taxon>
        <taxon>Flavobacteriales</taxon>
        <taxon>Flavobacteriaceae</taxon>
        <taxon>Tenacibaculum</taxon>
    </lineage>
</organism>
<dbReference type="InterPro" id="IPR000595">
    <property type="entry name" value="cNMP-bd_dom"/>
</dbReference>
<reference evidence="2 3" key="1">
    <citation type="submission" date="2016-11" db="EMBL/GenBank/DDBJ databases">
        <authorList>
            <person name="Jaros S."/>
            <person name="Januszkiewicz K."/>
            <person name="Wedrychowicz H."/>
        </authorList>
    </citation>
    <scope>NUCLEOTIDE SEQUENCE [LARGE SCALE GENOMIC DNA]</scope>
    <source>
        <strain evidence="2">NCIMB 2154T</strain>
    </source>
</reference>
<keyword evidence="3" id="KW-1185">Reference proteome</keyword>
<protein>
    <submittedName>
        <fullName evidence="2">Putative transcriptional regulator, Crp/Fnr family</fullName>
    </submittedName>
</protein>
<evidence type="ECO:0000313" key="3">
    <source>
        <dbReference type="Proteomes" id="UP000231564"/>
    </source>
</evidence>
<evidence type="ECO:0000259" key="1">
    <source>
        <dbReference type="PROSITE" id="PS50042"/>
    </source>
</evidence>
<dbReference type="Proteomes" id="UP000231564">
    <property type="component" value="Chromosome MARIT"/>
</dbReference>
<dbReference type="KEGG" id="tmar:MARIT_1295"/>
<dbReference type="OrthoDB" id="1092431at2"/>
<dbReference type="InterPro" id="IPR018490">
    <property type="entry name" value="cNMP-bd_dom_sf"/>
</dbReference>
<dbReference type="Pfam" id="PF00027">
    <property type="entry name" value="cNMP_binding"/>
    <property type="match status" value="1"/>
</dbReference>
<dbReference type="CDD" id="cd00038">
    <property type="entry name" value="CAP_ED"/>
    <property type="match status" value="1"/>
</dbReference>
<dbReference type="STRING" id="1349785.GCA_000509405_01499"/>
<dbReference type="GeneID" id="47722834"/>
<accession>A0A2H1E9J6</accession>
<evidence type="ECO:0000313" key="2">
    <source>
        <dbReference type="EMBL" id="SFZ81804.1"/>
    </source>
</evidence>
<dbReference type="Gene3D" id="2.60.120.10">
    <property type="entry name" value="Jelly Rolls"/>
    <property type="match status" value="1"/>
</dbReference>
<name>A0A2H1E9J6_9FLAO</name>